<dbReference type="EMBL" id="AP027142">
    <property type="protein sequence ID" value="BDV35460.1"/>
    <property type="molecule type" value="Genomic_DNA"/>
</dbReference>
<dbReference type="Proteomes" id="UP001317629">
    <property type="component" value="Chromosome"/>
</dbReference>
<keyword evidence="3" id="KW-1185">Reference proteome</keyword>
<gene>
    <name evidence="2" type="ORF">SS37A_29890</name>
</gene>
<proteinExistence type="predicted"/>
<organism evidence="2 3">
    <name type="scientific">Methylocystis iwaonis</name>
    <dbReference type="NCBI Taxonomy" id="2885079"/>
    <lineage>
        <taxon>Bacteria</taxon>
        <taxon>Pseudomonadati</taxon>
        <taxon>Pseudomonadota</taxon>
        <taxon>Alphaproteobacteria</taxon>
        <taxon>Hyphomicrobiales</taxon>
        <taxon>Methylocystaceae</taxon>
        <taxon>Methylocystis</taxon>
    </lineage>
</organism>
<protein>
    <recommendedName>
        <fullName evidence="1">Polysaccharide biosynthesis enzyme WcbI domain-containing protein</fullName>
    </recommendedName>
</protein>
<name>A0ABM8EBR9_9HYPH</name>
<dbReference type="Pfam" id="PF18588">
    <property type="entry name" value="WcbI"/>
    <property type="match status" value="1"/>
</dbReference>
<evidence type="ECO:0000313" key="3">
    <source>
        <dbReference type="Proteomes" id="UP001317629"/>
    </source>
</evidence>
<accession>A0ABM8EBR9</accession>
<sequence length="351" mass="39352">MLSQIDKQIFRTWRQYAVEPHIAKLTGRVIRATGPRIAVIGNCQAFGIAYAMKVMNPSAVVDHFSAIGHAKASMDLLVKTLDTYDYIFTHDFLAGHLRGGGDSEELRSRLPKTTLTPAISFAAFHPDLIYIEDKSQPLHGFIFGPVGPYHSALALFAYRAGLSVDEARALFNENVFQALGYFDVWNDAARELLETSKARFGVDLSEDLMKWARRGVFMYSILHPKSFVLFDIARRMWEKVGLKPPSTDFSYYEIHDLARAEIFPVYPGIAKVFGAQGGYLFKLQNHHLANSVGDFLNLPQYLTASFKTYEKAGPERLSNARVDAWIADEQTKNLLLGLARENLKAGLTPTL</sequence>
<reference evidence="2 3" key="1">
    <citation type="journal article" date="2023" name="Int. J. Syst. Evol. Microbiol.">
        <title>Methylocystis iwaonis sp. nov., a type II methane-oxidizing bacterium from surface soil of a rice paddy field in Japan, and emended description of the genus Methylocystis (ex Whittenbury et al. 1970) Bowman et al. 1993.</title>
        <authorList>
            <person name="Kaise H."/>
            <person name="Sawadogo J.B."/>
            <person name="Alam M.S."/>
            <person name="Ueno C."/>
            <person name="Dianou D."/>
            <person name="Shinjo R."/>
            <person name="Asakawa S."/>
        </authorList>
    </citation>
    <scope>NUCLEOTIDE SEQUENCE [LARGE SCALE GENOMIC DNA]</scope>
    <source>
        <strain evidence="2 3">SS37A-Re</strain>
    </source>
</reference>
<evidence type="ECO:0000259" key="1">
    <source>
        <dbReference type="Pfam" id="PF18588"/>
    </source>
</evidence>
<feature type="domain" description="Polysaccharide biosynthesis enzyme WcbI" evidence="1">
    <location>
        <begin position="37"/>
        <end position="244"/>
    </location>
</feature>
<dbReference type="InterPro" id="IPR041307">
    <property type="entry name" value="WcbI"/>
</dbReference>
<dbReference type="RefSeq" id="WP_281928900.1">
    <property type="nucleotide sequence ID" value="NZ_AP027142.1"/>
</dbReference>
<evidence type="ECO:0000313" key="2">
    <source>
        <dbReference type="EMBL" id="BDV35460.1"/>
    </source>
</evidence>